<name>A0ABC8AQR9_9NOCA</name>
<keyword evidence="2" id="KW-0812">Transmembrane</keyword>
<feature type="compositionally biased region" description="Low complexity" evidence="1">
    <location>
        <begin position="17"/>
        <end position="27"/>
    </location>
</feature>
<feature type="transmembrane region" description="Helical" evidence="2">
    <location>
        <begin position="34"/>
        <end position="56"/>
    </location>
</feature>
<evidence type="ECO:0000256" key="2">
    <source>
        <dbReference type="SAM" id="Phobius"/>
    </source>
</evidence>
<feature type="transmembrane region" description="Helical" evidence="2">
    <location>
        <begin position="81"/>
        <end position="102"/>
    </location>
</feature>
<feature type="transmembrane region" description="Helical" evidence="2">
    <location>
        <begin position="114"/>
        <end position="136"/>
    </location>
</feature>
<protein>
    <submittedName>
        <fullName evidence="3">Uncharacterized protein</fullName>
    </submittedName>
</protein>
<dbReference type="KEGG" id="nsr:NS506_02405"/>
<dbReference type="RefSeq" id="WP_143161212.1">
    <property type="nucleotide sequence ID" value="NZ_AP017900.1"/>
</dbReference>
<feature type="region of interest" description="Disordered" evidence="1">
    <location>
        <begin position="1"/>
        <end position="27"/>
    </location>
</feature>
<reference evidence="3 4" key="1">
    <citation type="submission" date="2016-10" db="EMBL/GenBank/DDBJ databases">
        <title>Genome sequence of Nocardia seriolae strain EM150506, isolated from Anguila japonica.</title>
        <authorList>
            <person name="Han H.-J."/>
        </authorList>
    </citation>
    <scope>NUCLEOTIDE SEQUENCE [LARGE SCALE GENOMIC DNA]</scope>
    <source>
        <strain evidence="3 4">EM150506</strain>
    </source>
</reference>
<keyword evidence="2" id="KW-0472">Membrane</keyword>
<dbReference type="EMBL" id="CP017839">
    <property type="protein sequence ID" value="APA96470.1"/>
    <property type="molecule type" value="Genomic_DNA"/>
</dbReference>
<dbReference type="GeneID" id="93373141"/>
<feature type="transmembrane region" description="Helical" evidence="2">
    <location>
        <begin position="142"/>
        <end position="163"/>
    </location>
</feature>
<dbReference type="AlphaFoldDB" id="A0ABC8AQR9"/>
<evidence type="ECO:0000313" key="4">
    <source>
        <dbReference type="Proteomes" id="UP000180166"/>
    </source>
</evidence>
<accession>A0ABC8AQR9</accession>
<gene>
    <name evidence="3" type="ORF">NS506_02405</name>
</gene>
<dbReference type="Proteomes" id="UP000180166">
    <property type="component" value="Chromosome"/>
</dbReference>
<evidence type="ECO:0000313" key="3">
    <source>
        <dbReference type="EMBL" id="APA96470.1"/>
    </source>
</evidence>
<sequence length="186" mass="19948">MSNEQFEPYPGSGRYEPFGPGQPQGGKPTPPQTVIYAFYLMLAGAALTLAGVLYGLTQYSQTRERALRAGNGNLTDRELDMIVEVSFVVGIVAGLISVGLWIWMAYKNRAGRNWARVTSTVFFGLYTASLALTGAIGNSPAISIAFTILTWLVGLATVILLWLNQSSASFHPAPTPTPYLPGPYGG</sequence>
<proteinExistence type="predicted"/>
<organism evidence="3 4">
    <name type="scientific">Nocardia seriolae</name>
    <dbReference type="NCBI Taxonomy" id="37332"/>
    <lineage>
        <taxon>Bacteria</taxon>
        <taxon>Bacillati</taxon>
        <taxon>Actinomycetota</taxon>
        <taxon>Actinomycetes</taxon>
        <taxon>Mycobacteriales</taxon>
        <taxon>Nocardiaceae</taxon>
        <taxon>Nocardia</taxon>
    </lineage>
</organism>
<evidence type="ECO:0000256" key="1">
    <source>
        <dbReference type="SAM" id="MobiDB-lite"/>
    </source>
</evidence>
<keyword evidence="2" id="KW-1133">Transmembrane helix</keyword>